<dbReference type="Proteomes" id="UP000265520">
    <property type="component" value="Unassembled WGS sequence"/>
</dbReference>
<protein>
    <submittedName>
        <fullName evidence="1">Uncharacterized protein</fullName>
    </submittedName>
</protein>
<reference evidence="1 2" key="1">
    <citation type="journal article" date="2018" name="Front. Plant Sci.">
        <title>Red Clover (Trifolium pratense) and Zigzag Clover (T. medium) - A Picture of Genomic Similarities and Differences.</title>
        <authorList>
            <person name="Dluhosova J."/>
            <person name="Istvanek J."/>
            <person name="Nedelnik J."/>
            <person name="Repkova J."/>
        </authorList>
    </citation>
    <scope>NUCLEOTIDE SEQUENCE [LARGE SCALE GENOMIC DNA]</scope>
    <source>
        <strain evidence="2">cv. 10/8</strain>
        <tissue evidence="1">Leaf</tissue>
    </source>
</reference>
<keyword evidence="2" id="KW-1185">Reference proteome</keyword>
<dbReference type="EMBL" id="LXQA010802794">
    <property type="protein sequence ID" value="MCI71726.1"/>
    <property type="molecule type" value="Genomic_DNA"/>
</dbReference>
<proteinExistence type="predicted"/>
<accession>A0A392UH17</accession>
<organism evidence="1 2">
    <name type="scientific">Trifolium medium</name>
    <dbReference type="NCBI Taxonomy" id="97028"/>
    <lineage>
        <taxon>Eukaryota</taxon>
        <taxon>Viridiplantae</taxon>
        <taxon>Streptophyta</taxon>
        <taxon>Embryophyta</taxon>
        <taxon>Tracheophyta</taxon>
        <taxon>Spermatophyta</taxon>
        <taxon>Magnoliopsida</taxon>
        <taxon>eudicotyledons</taxon>
        <taxon>Gunneridae</taxon>
        <taxon>Pentapetalae</taxon>
        <taxon>rosids</taxon>
        <taxon>fabids</taxon>
        <taxon>Fabales</taxon>
        <taxon>Fabaceae</taxon>
        <taxon>Papilionoideae</taxon>
        <taxon>50 kb inversion clade</taxon>
        <taxon>NPAAA clade</taxon>
        <taxon>Hologalegina</taxon>
        <taxon>IRL clade</taxon>
        <taxon>Trifolieae</taxon>
        <taxon>Trifolium</taxon>
    </lineage>
</organism>
<feature type="non-terminal residue" evidence="1">
    <location>
        <position position="1"/>
    </location>
</feature>
<comment type="caution">
    <text evidence="1">The sequence shown here is derived from an EMBL/GenBank/DDBJ whole genome shotgun (WGS) entry which is preliminary data.</text>
</comment>
<evidence type="ECO:0000313" key="1">
    <source>
        <dbReference type="EMBL" id="MCI71726.1"/>
    </source>
</evidence>
<sequence>ASLGDDYRCWARVVILARRNEASPGERVAVPRHFSPETLELSDLVSPGARQTKASERT</sequence>
<evidence type="ECO:0000313" key="2">
    <source>
        <dbReference type="Proteomes" id="UP000265520"/>
    </source>
</evidence>
<name>A0A392UH17_9FABA</name>
<dbReference type="AlphaFoldDB" id="A0A392UH17"/>